<dbReference type="AlphaFoldDB" id="A0A6S7G3I5"/>
<protein>
    <submittedName>
        <fullName evidence="1">Uncharacterized protein</fullName>
    </submittedName>
</protein>
<sequence length="165" mass="19337">MAARFKIPTSLKRKAKKEPELPKFEWNLSKKKRSWVLYVWVRIPRKIQRKTRKCGYQKNNVESIDSTSRFVKEAALLNSEKGHRNIIRLLEFCKEPLSHDAWNYSCFDLCPFGVAKSLCTLEDFVHFVDDEFDFDFASFADLLPTCSKDVVEGLKYLHSKNIVII</sequence>
<accession>A0A6S7G3I5</accession>
<organism evidence="1 2">
    <name type="scientific">Paramuricea clavata</name>
    <name type="common">Red gorgonian</name>
    <name type="synonym">Violescent sea-whip</name>
    <dbReference type="NCBI Taxonomy" id="317549"/>
    <lineage>
        <taxon>Eukaryota</taxon>
        <taxon>Metazoa</taxon>
        <taxon>Cnidaria</taxon>
        <taxon>Anthozoa</taxon>
        <taxon>Octocorallia</taxon>
        <taxon>Malacalcyonacea</taxon>
        <taxon>Plexauridae</taxon>
        <taxon>Paramuricea</taxon>
    </lineage>
</organism>
<evidence type="ECO:0000313" key="1">
    <source>
        <dbReference type="EMBL" id="CAB3980390.1"/>
    </source>
</evidence>
<dbReference type="Proteomes" id="UP001152795">
    <property type="component" value="Unassembled WGS sequence"/>
</dbReference>
<dbReference type="Gene3D" id="1.10.510.10">
    <property type="entry name" value="Transferase(Phosphotransferase) domain 1"/>
    <property type="match status" value="1"/>
</dbReference>
<dbReference type="InterPro" id="IPR011009">
    <property type="entry name" value="Kinase-like_dom_sf"/>
</dbReference>
<gene>
    <name evidence="1" type="ORF">PACLA_8A078105</name>
</gene>
<reference evidence="1" key="1">
    <citation type="submission" date="2020-04" db="EMBL/GenBank/DDBJ databases">
        <authorList>
            <person name="Alioto T."/>
            <person name="Alioto T."/>
            <person name="Gomez Garrido J."/>
        </authorList>
    </citation>
    <scope>NUCLEOTIDE SEQUENCE</scope>
    <source>
        <strain evidence="1">A484AB</strain>
    </source>
</reference>
<dbReference type="SUPFAM" id="SSF56112">
    <property type="entry name" value="Protein kinase-like (PK-like)"/>
    <property type="match status" value="1"/>
</dbReference>
<comment type="caution">
    <text evidence="1">The sequence shown here is derived from an EMBL/GenBank/DDBJ whole genome shotgun (WGS) entry which is preliminary data.</text>
</comment>
<evidence type="ECO:0000313" key="2">
    <source>
        <dbReference type="Proteomes" id="UP001152795"/>
    </source>
</evidence>
<name>A0A6S7G3I5_PARCT</name>
<proteinExistence type="predicted"/>
<keyword evidence="2" id="KW-1185">Reference proteome</keyword>
<dbReference type="EMBL" id="CACRXK020000286">
    <property type="protein sequence ID" value="CAB3980390.1"/>
    <property type="molecule type" value="Genomic_DNA"/>
</dbReference>